<dbReference type="PANTHER" id="PTHR37984">
    <property type="entry name" value="PROTEIN CBG26694"/>
    <property type="match status" value="1"/>
</dbReference>
<sequence length="451" mass="50727">MVPRVKVLRLAHDNRTSGHLGITRTVARLRQAPVFWREMQRQAEEWCQKCHKCGSKKSPPRPLKAPLQQYLVGAPMERLAIDLTGRFPRTRTGNYSIMSVADYFTKWVEAFPIPDQTAQTVAKVLVEQVITRFGAPLEIHTDQGREFEAELFQGTCKLLGVQKTRTTPFYPQSDGMVERFNRTVKTMLSLFVHENQDDWDEHLPYVMMAYRSSQHDSTKFTPNMLMLRSAASVGPGESASYKPGQPVWMYTPSKKVGRTPKLQCWWDGPFVVTQKIDDVTFRVQESPLAKAKVVHSNRLKPYLGDAEVDWWRRVAQNLPKGGPPPTQDQEVTLPPSPSTDTNREDPPAGVGSQFAKEGPLPVKTGKGTLPEATAPAAQKRTGQRGRRIRYGIGRARRGTGLFTTIGAGSWESHPRWPEDNPTKPLLPTNNQMLFFFFPLQDGPGPDSLPAL</sequence>
<dbReference type="InterPro" id="IPR050951">
    <property type="entry name" value="Retrovirus_Pol_polyprotein"/>
</dbReference>
<dbReference type="EnsemblMetazoa" id="XM_038204591.1">
    <property type="protein sequence ID" value="XP_038060519.1"/>
    <property type="gene ID" value="LOC119731418"/>
</dbReference>
<dbReference type="RefSeq" id="XP_038060519.1">
    <property type="nucleotide sequence ID" value="XM_038204591.1"/>
</dbReference>
<dbReference type="PROSITE" id="PS50994">
    <property type="entry name" value="INTEGRASE"/>
    <property type="match status" value="1"/>
</dbReference>
<evidence type="ECO:0000313" key="3">
    <source>
        <dbReference type="EnsemblMetazoa" id="XP_038060519.1"/>
    </source>
</evidence>
<dbReference type="Proteomes" id="UP000887568">
    <property type="component" value="Unplaced"/>
</dbReference>
<evidence type="ECO:0000259" key="2">
    <source>
        <dbReference type="PROSITE" id="PS50994"/>
    </source>
</evidence>
<protein>
    <recommendedName>
        <fullName evidence="2">Integrase catalytic domain-containing protein</fullName>
    </recommendedName>
</protein>
<evidence type="ECO:0000313" key="4">
    <source>
        <dbReference type="Proteomes" id="UP000887568"/>
    </source>
</evidence>
<organism evidence="3 4">
    <name type="scientific">Patiria miniata</name>
    <name type="common">Bat star</name>
    <name type="synonym">Asterina miniata</name>
    <dbReference type="NCBI Taxonomy" id="46514"/>
    <lineage>
        <taxon>Eukaryota</taxon>
        <taxon>Metazoa</taxon>
        <taxon>Echinodermata</taxon>
        <taxon>Eleutherozoa</taxon>
        <taxon>Asterozoa</taxon>
        <taxon>Asteroidea</taxon>
        <taxon>Valvatacea</taxon>
        <taxon>Valvatida</taxon>
        <taxon>Asterinidae</taxon>
        <taxon>Patiria</taxon>
    </lineage>
</organism>
<dbReference type="InterPro" id="IPR012337">
    <property type="entry name" value="RNaseH-like_sf"/>
</dbReference>
<dbReference type="OrthoDB" id="10043879at2759"/>
<feature type="region of interest" description="Disordered" evidence="1">
    <location>
        <begin position="316"/>
        <end position="385"/>
    </location>
</feature>
<dbReference type="InterPro" id="IPR036397">
    <property type="entry name" value="RNaseH_sf"/>
</dbReference>
<evidence type="ECO:0000256" key="1">
    <source>
        <dbReference type="SAM" id="MobiDB-lite"/>
    </source>
</evidence>
<dbReference type="FunFam" id="3.30.420.10:FF:000032">
    <property type="entry name" value="Retrovirus-related Pol polyprotein from transposon 297-like Protein"/>
    <property type="match status" value="1"/>
</dbReference>
<dbReference type="PANTHER" id="PTHR37984:SF15">
    <property type="entry name" value="INTEGRASE CATALYTIC DOMAIN-CONTAINING PROTEIN"/>
    <property type="match status" value="1"/>
</dbReference>
<dbReference type="Pfam" id="PF17921">
    <property type="entry name" value="Integrase_H2C2"/>
    <property type="match status" value="1"/>
</dbReference>
<dbReference type="GO" id="GO:0003676">
    <property type="term" value="F:nucleic acid binding"/>
    <property type="evidence" value="ECO:0007669"/>
    <property type="project" value="InterPro"/>
</dbReference>
<dbReference type="Gene3D" id="1.10.340.70">
    <property type="match status" value="1"/>
</dbReference>
<dbReference type="OMA" id="WESHPRW"/>
<dbReference type="InterPro" id="IPR054465">
    <property type="entry name" value="Integrase_p58-like_C"/>
</dbReference>
<dbReference type="GO" id="GO:0015074">
    <property type="term" value="P:DNA integration"/>
    <property type="evidence" value="ECO:0007669"/>
    <property type="project" value="InterPro"/>
</dbReference>
<proteinExistence type="predicted"/>
<feature type="domain" description="Integrase catalytic" evidence="2">
    <location>
        <begin position="71"/>
        <end position="230"/>
    </location>
</feature>
<dbReference type="AlphaFoldDB" id="A0A914AAW8"/>
<dbReference type="SUPFAM" id="SSF53098">
    <property type="entry name" value="Ribonuclease H-like"/>
    <property type="match status" value="1"/>
</dbReference>
<dbReference type="Gene3D" id="3.30.420.10">
    <property type="entry name" value="Ribonuclease H-like superfamily/Ribonuclease H"/>
    <property type="match status" value="1"/>
</dbReference>
<dbReference type="InterPro" id="IPR041588">
    <property type="entry name" value="Integrase_H2C2"/>
</dbReference>
<accession>A0A914AAW8</accession>
<keyword evidence="4" id="KW-1185">Reference proteome</keyword>
<reference evidence="3" key="1">
    <citation type="submission" date="2022-11" db="UniProtKB">
        <authorList>
            <consortium name="EnsemblMetazoa"/>
        </authorList>
    </citation>
    <scope>IDENTIFICATION</scope>
</reference>
<name>A0A914AAW8_PATMI</name>
<dbReference type="Pfam" id="PF00665">
    <property type="entry name" value="rve"/>
    <property type="match status" value="1"/>
</dbReference>
<dbReference type="InterPro" id="IPR001584">
    <property type="entry name" value="Integrase_cat-core"/>
</dbReference>
<dbReference type="Pfam" id="PF22938">
    <property type="entry name" value="Integrase_p58_C"/>
    <property type="match status" value="1"/>
</dbReference>
<dbReference type="GeneID" id="119731418"/>